<organism evidence="2 3">
    <name type="scientific">Durusdinium trenchii</name>
    <dbReference type="NCBI Taxonomy" id="1381693"/>
    <lineage>
        <taxon>Eukaryota</taxon>
        <taxon>Sar</taxon>
        <taxon>Alveolata</taxon>
        <taxon>Dinophyceae</taxon>
        <taxon>Suessiales</taxon>
        <taxon>Symbiodiniaceae</taxon>
        <taxon>Durusdinium</taxon>
    </lineage>
</organism>
<accession>A0ABP0M585</accession>
<proteinExistence type="predicted"/>
<keyword evidence="3" id="KW-1185">Reference proteome</keyword>
<feature type="region of interest" description="Disordered" evidence="1">
    <location>
        <begin position="959"/>
        <end position="1015"/>
    </location>
</feature>
<feature type="compositionally biased region" description="Basic and acidic residues" evidence="1">
    <location>
        <begin position="996"/>
        <end position="1015"/>
    </location>
</feature>
<evidence type="ECO:0000256" key="1">
    <source>
        <dbReference type="SAM" id="MobiDB-lite"/>
    </source>
</evidence>
<feature type="compositionally biased region" description="Basic and acidic residues" evidence="1">
    <location>
        <begin position="161"/>
        <end position="173"/>
    </location>
</feature>
<feature type="region of interest" description="Disordered" evidence="1">
    <location>
        <begin position="469"/>
        <end position="516"/>
    </location>
</feature>
<evidence type="ECO:0000313" key="2">
    <source>
        <dbReference type="EMBL" id="CAK9046645.1"/>
    </source>
</evidence>
<feature type="compositionally biased region" description="Polar residues" evidence="1">
    <location>
        <begin position="490"/>
        <end position="500"/>
    </location>
</feature>
<dbReference type="Proteomes" id="UP001642484">
    <property type="component" value="Unassembled WGS sequence"/>
</dbReference>
<name>A0ABP0M585_9DINO</name>
<feature type="region of interest" description="Disordered" evidence="1">
    <location>
        <begin position="125"/>
        <end position="220"/>
    </location>
</feature>
<gene>
    <name evidence="2" type="ORF">CCMP2556_LOCUS24228</name>
</gene>
<evidence type="ECO:0000313" key="3">
    <source>
        <dbReference type="Proteomes" id="UP001642484"/>
    </source>
</evidence>
<reference evidence="2 3" key="1">
    <citation type="submission" date="2024-02" db="EMBL/GenBank/DDBJ databases">
        <authorList>
            <person name="Chen Y."/>
            <person name="Shah S."/>
            <person name="Dougan E. K."/>
            <person name="Thang M."/>
            <person name="Chan C."/>
        </authorList>
    </citation>
    <scope>NUCLEOTIDE SEQUENCE [LARGE SCALE GENOMIC DNA]</scope>
</reference>
<feature type="compositionally biased region" description="Basic residues" evidence="1">
    <location>
        <begin position="474"/>
        <end position="485"/>
    </location>
</feature>
<feature type="compositionally biased region" description="Polar residues" evidence="1">
    <location>
        <begin position="1610"/>
        <end position="1622"/>
    </location>
</feature>
<protein>
    <submittedName>
        <fullName evidence="2">Uncharacterized protein</fullName>
    </submittedName>
</protein>
<dbReference type="Gene3D" id="2.40.70.10">
    <property type="entry name" value="Acid Proteases"/>
    <property type="match status" value="1"/>
</dbReference>
<dbReference type="InterPro" id="IPR021109">
    <property type="entry name" value="Peptidase_aspartic_dom_sf"/>
</dbReference>
<comment type="caution">
    <text evidence="2">The sequence shown here is derived from an EMBL/GenBank/DDBJ whole genome shotgun (WGS) entry which is preliminary data.</text>
</comment>
<feature type="compositionally biased region" description="Low complexity" evidence="1">
    <location>
        <begin position="149"/>
        <end position="160"/>
    </location>
</feature>
<feature type="region of interest" description="Disordered" evidence="1">
    <location>
        <begin position="1599"/>
        <end position="1647"/>
    </location>
</feature>
<sequence length="2041" mass="229944">MTTVERKEHIATWDGDASRWLDYVKRVRLQYERTEPKKRCLLGAELASRLTGKAWDITSAEVDHSRLQRADGAAYLLSFLEERLCKTPIPDVGQRLEEFFMKLRRQPGASMTEWATSLRESYRRLQRAMARQRQQNNPGSEVAVELNSRRPSASSPTPAQRSDRTTPQARRDAPVTFPDIPEGGSNPGRTGQVQETNEEPNDHEGYEELPQSEHGWSEQRWTADEWRQWQRDRWQRQEDDDTSSNWWDQKEETIRWEQFEFGEVQILPQEILGWLLLRRSGLPASARLSVLSAINNRLDLDTMERAMRDQEEELLVAEANRSRGDLHRPRRSFWVEQDSQWGLLGDLETEEVDDSAIYWVGDRLPQDVYPVWDDPSPTSTAWSTWAPDGQELSWQWMDDDFYAQDAEGIFWSWTETKEWMDAEECAQATPNDSEAIFSAFAAFQDKMRSFRDSRKLNYAKQHSRGFYPFSMFKGKSKGKGKKGKPKGVQASPSSTSSALANFQKGKGSSGSTQRPGHPEYRGCFICGSKDHDFRGCPKRRSETSTSNSSSTRPNYFSNQIFVVLPVEENEQQAMTATEDTTAALAAVAVEFPGHAVIDLGATESLASLEALQEIMNLRLQNFGHEEIVVHEETKRFKFGNGDTQKATSFIELPQTIDGTTLTLGVHAIDAPGVPLLLSVRTLRKMGASIDTELNRMQLRRFSDAWIPLKQSANEHLLLDMTRDWYHLDEPSVSAGAYMELFDGPEWDMWPDERVCEESFESQLHDAVPVHDMSMHEEFAASSQHVFCESLEEGDVVDKCVTEFASPDDPSSSSMHFGARAIVTLAAASTVLPLVHHGILSTDADQTKKPGCFAQGGCGEQSSCREGQIIFPEVQEGSDSNAREIRFLEGDRTEYVPAYGATGVYRQAGPLPPDVTTVTETIDSKRLEEEPLYRENLNVKSIGQTGAEESLRKKLQELEAKKAKNPPRLRPGGYKPNDAEMPATHASAAKGTQRVSPDQKKAMKRENDKGPEEAYDGERMGILSKPQQELLQGVVEEFMEEVFLDAGRTALRVGLPAHDLSSKKGVLEIKEMISRWKPKVAWFSLPCGPYSPIQELFNEKDEKAMQRSLERKKKSKKLIKNGLEVATHQLECGGEVAWEWPTNNRGWNLQPVRAFWQRLESSGDLHIARADGCAFDVKDEKTDLPIKKPWTIKTTSRTLTQAVSRTCPGHLVHPEHQECLGGGLARKSGFYPKKFCQAVLRAIREMTDVGAQGVLPAYPVFDTRDMDIEEKEVKKKRVTPLSEVERKGVEKMLERLRKRTGHPSNAALSGRLRHRGAHPEVIDMASRHQCPECQELRAAPLNPALSIEKSEMLWETLVIDNMGFTVDDTTYHYMAMIDEGGDVHPWQAIAHACQAHNQFERVEGYSPYQWAFGRQPTLTGRMHDSDLDMPYWTSVQVPGSSMMKNLKIRVQAQQAFLRHQSQELMSRAKNAKTRRQQVFLPGDLVCFKRVKPPAQSQAHLRLPHKLWRWYGPARVLASETRTDAKGMERKPSSIIWLVSQGRLKRCSPEQLRHASAREQAIAEGMSSPTTTWTFHSLAQSLWKGEYEILDDYLLPEDLVSRGAPKTPRNPRGSSSSGIQSEPRSTGVDLGRLISDPSYEPQPMATGEGRKLPELFEQPLFKKQRRQHGASDDELLATSFLADDGSFCNPNLACAIELPLPSKSSEWRSLKRNAEAYFVKKLKGAEVKWHELSEAKKKEFDAAKQAEVSQWLAASAVKKDLDFVQSKTDPLGQLQSEINTATVATLRAANKLVREAFQALAECDQELMFTRLAWAEFCGVPVNLKKPSDAVKQVVGGVVVDAKALYDVLLKRDLNSSGAGLKDKFTALEVLCLLESLESNSTVVRWVHSNAQLADALTKPLPLGVLQKSLIEGSWTLGYDPDFTSAKKLRKKQGTSCGSTLEASHGQGFWGILESEVDRSAESAVLPEDWEKRLQYLLKANNELLIEKLQNLTRVSVVDRLSKVTTESETSAYVHLRTTTGLFLRPTHWEAPRLFSKSARRAA</sequence>
<dbReference type="EMBL" id="CAXAMN010015792">
    <property type="protein sequence ID" value="CAK9046645.1"/>
    <property type="molecule type" value="Genomic_DNA"/>
</dbReference>